<proteinExistence type="predicted"/>
<accession>A0A101PTY0</accession>
<sequence length="351" mass="38431">MTAHDLGLRHLCHGISAYPLGLHCDFPTDHALPGGSVRSSRFLAGLHRAVERGATFFDTADSYGCGHSERILGQFAKQNKELALQLSSKVGHIRGSAAHPYAGRHIHHQLEQTLENMYADELHLYTLDSFDFGPGDRYLGNAIDAMRTLREVKTIKAIGMRGPFTHYAASPEKWAAQADRFLYLFRLIKPDVVWTRFNAFTPALSLEGQDLFTFTARHGVGLVLAAPLAHGVLVGNGLASSSSHTPTRSLRAGLIHCLSGWADEQLHVLRRHFGDAPGTLARLALRSCLQRGDQCVVVAGFSTAEQVEENFSCLGGPLTEHELAIVDDVYASLRAQAREAAARLPIRELQP</sequence>
<organism evidence="3 4">
    <name type="scientific">Streptomyces corchorusii</name>
    <name type="common">Streptomyces chibaensis</name>
    <dbReference type="NCBI Taxonomy" id="1903"/>
    <lineage>
        <taxon>Bacteria</taxon>
        <taxon>Bacillati</taxon>
        <taxon>Actinomycetota</taxon>
        <taxon>Actinomycetes</taxon>
        <taxon>Kitasatosporales</taxon>
        <taxon>Streptomycetaceae</taxon>
        <taxon>Streptomyces</taxon>
    </lineage>
</organism>
<reference evidence="3 4" key="1">
    <citation type="submission" date="2015-10" db="EMBL/GenBank/DDBJ databases">
        <title>Draft genome sequence of Streptomyces corchorusii DSM 40340, type strain for the species Streptomyces corchorusii.</title>
        <authorList>
            <person name="Ruckert C."/>
            <person name="Winkler A."/>
            <person name="Kalinowski J."/>
            <person name="Kampfer P."/>
            <person name="Glaeser S."/>
        </authorList>
    </citation>
    <scope>NUCLEOTIDE SEQUENCE [LARGE SCALE GENOMIC DNA]</scope>
    <source>
        <strain evidence="3 4">DSM 40340</strain>
    </source>
</reference>
<evidence type="ECO:0000313" key="4">
    <source>
        <dbReference type="Proteomes" id="UP000053398"/>
    </source>
</evidence>
<dbReference type="InterPro" id="IPR036812">
    <property type="entry name" value="NAD(P)_OxRdtase_dom_sf"/>
</dbReference>
<keyword evidence="1" id="KW-0560">Oxidoreductase</keyword>
<comment type="caution">
    <text evidence="3">The sequence shown here is derived from an EMBL/GenBank/DDBJ whole genome shotgun (WGS) entry which is preliminary data.</text>
</comment>
<gene>
    <name evidence="3" type="ORF">AQJ11_37625</name>
</gene>
<dbReference type="EMBL" id="LMWP01000048">
    <property type="protein sequence ID" value="KUN17586.1"/>
    <property type="molecule type" value="Genomic_DNA"/>
</dbReference>
<evidence type="ECO:0000313" key="3">
    <source>
        <dbReference type="EMBL" id="KUN17586.1"/>
    </source>
</evidence>
<dbReference type="SUPFAM" id="SSF51430">
    <property type="entry name" value="NAD(P)-linked oxidoreductase"/>
    <property type="match status" value="1"/>
</dbReference>
<dbReference type="GO" id="GO:0016491">
    <property type="term" value="F:oxidoreductase activity"/>
    <property type="evidence" value="ECO:0007669"/>
    <property type="project" value="UniProtKB-KW"/>
</dbReference>
<dbReference type="InterPro" id="IPR050523">
    <property type="entry name" value="AKR_Detox_Biosynth"/>
</dbReference>
<dbReference type="Proteomes" id="UP000053398">
    <property type="component" value="Unassembled WGS sequence"/>
</dbReference>
<keyword evidence="4" id="KW-1185">Reference proteome</keyword>
<dbReference type="Pfam" id="PF00248">
    <property type="entry name" value="Aldo_ket_red"/>
    <property type="match status" value="1"/>
</dbReference>
<protein>
    <submittedName>
        <fullName evidence="3">Aldo/keto reductase</fullName>
    </submittedName>
</protein>
<dbReference type="PANTHER" id="PTHR43364:SF4">
    <property type="entry name" value="NAD(P)-LINKED OXIDOREDUCTASE SUPERFAMILY PROTEIN"/>
    <property type="match status" value="1"/>
</dbReference>
<name>A0A101PTY0_STRCK</name>
<dbReference type="PANTHER" id="PTHR43364">
    <property type="entry name" value="NADH-SPECIFIC METHYLGLYOXAL REDUCTASE-RELATED"/>
    <property type="match status" value="1"/>
</dbReference>
<evidence type="ECO:0000256" key="1">
    <source>
        <dbReference type="ARBA" id="ARBA00023002"/>
    </source>
</evidence>
<dbReference type="RefSeq" id="WP_059266287.1">
    <property type="nucleotide sequence ID" value="NZ_KQ948370.1"/>
</dbReference>
<dbReference type="Gene3D" id="3.20.20.100">
    <property type="entry name" value="NADP-dependent oxidoreductase domain"/>
    <property type="match status" value="1"/>
</dbReference>
<dbReference type="AlphaFoldDB" id="A0A101PTY0"/>
<dbReference type="InterPro" id="IPR023210">
    <property type="entry name" value="NADP_OxRdtase_dom"/>
</dbReference>
<feature type="domain" description="NADP-dependent oxidoreductase" evidence="2">
    <location>
        <begin position="43"/>
        <end position="330"/>
    </location>
</feature>
<evidence type="ECO:0000259" key="2">
    <source>
        <dbReference type="Pfam" id="PF00248"/>
    </source>
</evidence>